<dbReference type="EMBL" id="RFFJ01000338">
    <property type="protein sequence ID" value="RMI27527.1"/>
    <property type="molecule type" value="Genomic_DNA"/>
</dbReference>
<protein>
    <recommendedName>
        <fullName evidence="5">Serine/threonine protein kinase</fullName>
    </recommendedName>
</protein>
<name>A0A3M2KPD5_9ACTN</name>
<feature type="compositionally biased region" description="Low complexity" evidence="1">
    <location>
        <begin position="28"/>
        <end position="39"/>
    </location>
</feature>
<keyword evidence="4" id="KW-1185">Reference proteome</keyword>
<gene>
    <name evidence="3" type="ORF">EBN88_29280</name>
</gene>
<keyword evidence="2" id="KW-0472">Membrane</keyword>
<sequence>PAPPSAAPPTPTQLSVPATPPPSPAPNGPVDAMATMTSAAPPPGYGPPPGQGGQGGQGYGYPQQAPGTPAYGYPQQGDPNNPYGGGYGGPGGPGGYGPPGPGGPGGRKNNQTLWIVVAAVVVLALGIGVAVFAMGGDDNDKAGGGGTETPTSEQPTEPTDDPTPTPDPTPTDDPTIGGEDQIPTEMVGAWEGEMTSSQGDTWFQRIEISEGYTGDIITTQYTVLAGTLCMESSVLESSGTVVTLNSDSIDDQWPSGANCSPWGEQTLEYSGGSLVWSAPSFGVESSMTMAEAGAGNDAMPYDIYSETWVGPDLTAETETTASAGELGVTFTNGTCTWESTMVAGGLQATQVIIGPGDAVSGGCDPLPSYRIHWTGDDPETITFSPMDGGEGEFNANLSD</sequence>
<feature type="non-terminal residue" evidence="3">
    <location>
        <position position="1"/>
    </location>
</feature>
<feature type="transmembrane region" description="Helical" evidence="2">
    <location>
        <begin position="113"/>
        <end position="134"/>
    </location>
</feature>
<feature type="compositionally biased region" description="Pro residues" evidence="1">
    <location>
        <begin position="1"/>
        <end position="11"/>
    </location>
</feature>
<evidence type="ECO:0000313" key="3">
    <source>
        <dbReference type="EMBL" id="RMI27527.1"/>
    </source>
</evidence>
<evidence type="ECO:0000256" key="1">
    <source>
        <dbReference type="SAM" id="MobiDB-lite"/>
    </source>
</evidence>
<organism evidence="3 4">
    <name type="scientific">Streptomyces triticirhizae</name>
    <dbReference type="NCBI Taxonomy" id="2483353"/>
    <lineage>
        <taxon>Bacteria</taxon>
        <taxon>Bacillati</taxon>
        <taxon>Actinomycetota</taxon>
        <taxon>Actinomycetes</taxon>
        <taxon>Kitasatosporales</taxon>
        <taxon>Streptomycetaceae</taxon>
        <taxon>Streptomyces</taxon>
    </lineage>
</organism>
<feature type="compositionally biased region" description="Gly residues" evidence="1">
    <location>
        <begin position="83"/>
        <end position="95"/>
    </location>
</feature>
<feature type="compositionally biased region" description="Pro residues" evidence="1">
    <location>
        <begin position="18"/>
        <end position="27"/>
    </location>
</feature>
<dbReference type="Proteomes" id="UP000278673">
    <property type="component" value="Unassembled WGS sequence"/>
</dbReference>
<feature type="compositionally biased region" description="Low complexity" evidence="1">
    <location>
        <begin position="148"/>
        <end position="157"/>
    </location>
</feature>
<comment type="caution">
    <text evidence="3">The sequence shown here is derived from an EMBL/GenBank/DDBJ whole genome shotgun (WGS) entry which is preliminary data.</text>
</comment>
<feature type="region of interest" description="Disordered" evidence="1">
    <location>
        <begin position="140"/>
        <end position="181"/>
    </location>
</feature>
<feature type="compositionally biased region" description="Pro residues" evidence="1">
    <location>
        <begin position="40"/>
        <end position="50"/>
    </location>
</feature>
<feature type="compositionally biased region" description="Pro residues" evidence="1">
    <location>
        <begin position="161"/>
        <end position="171"/>
    </location>
</feature>
<dbReference type="PRINTS" id="PR01217">
    <property type="entry name" value="PRICHEXTENSN"/>
</dbReference>
<proteinExistence type="predicted"/>
<reference evidence="3 4" key="1">
    <citation type="submission" date="2018-10" db="EMBL/GenBank/DDBJ databases">
        <title>Isolation, diversity and antifungal activity of actinobacteria from wheat.</title>
        <authorList>
            <person name="Han C."/>
        </authorList>
    </citation>
    <scope>NUCLEOTIDE SEQUENCE [LARGE SCALE GENOMIC DNA]</scope>
    <source>
        <strain evidence="3 4">NEAU-YY642</strain>
    </source>
</reference>
<keyword evidence="2" id="KW-0812">Transmembrane</keyword>
<evidence type="ECO:0000313" key="4">
    <source>
        <dbReference type="Proteomes" id="UP000278673"/>
    </source>
</evidence>
<evidence type="ECO:0000256" key="2">
    <source>
        <dbReference type="SAM" id="Phobius"/>
    </source>
</evidence>
<dbReference type="AlphaFoldDB" id="A0A3M2KPD5"/>
<keyword evidence="2" id="KW-1133">Transmembrane helix</keyword>
<evidence type="ECO:0008006" key="5">
    <source>
        <dbReference type="Google" id="ProtNLM"/>
    </source>
</evidence>
<accession>A0A3M2KPD5</accession>
<feature type="region of interest" description="Disordered" evidence="1">
    <location>
        <begin position="1"/>
        <end position="107"/>
    </location>
</feature>